<dbReference type="GO" id="GO:0005789">
    <property type="term" value="C:endoplasmic reticulum membrane"/>
    <property type="evidence" value="ECO:0007669"/>
    <property type="project" value="InterPro"/>
</dbReference>
<feature type="region of interest" description="Disordered" evidence="1">
    <location>
        <begin position="76"/>
        <end position="95"/>
    </location>
</feature>
<gene>
    <name evidence="3" type="ORF">BABINDRAFT_162067</name>
</gene>
<feature type="transmembrane region" description="Helical" evidence="2">
    <location>
        <begin position="188"/>
        <end position="212"/>
    </location>
</feature>
<dbReference type="GO" id="GO:0006487">
    <property type="term" value="P:protein N-linked glycosylation"/>
    <property type="evidence" value="ECO:0007669"/>
    <property type="project" value="TreeGrafter"/>
</dbReference>
<keyword evidence="4" id="KW-1185">Reference proteome</keyword>
<feature type="compositionally biased region" description="Polar residues" evidence="1">
    <location>
        <begin position="33"/>
        <end position="51"/>
    </location>
</feature>
<dbReference type="EMBL" id="KV454433">
    <property type="protein sequence ID" value="ODQ78988.1"/>
    <property type="molecule type" value="Genomic_DNA"/>
</dbReference>
<reference evidence="4" key="1">
    <citation type="submission" date="2016-05" db="EMBL/GenBank/DDBJ databases">
        <title>Comparative genomics of biotechnologically important yeasts.</title>
        <authorList>
            <consortium name="DOE Joint Genome Institute"/>
            <person name="Riley R."/>
            <person name="Haridas S."/>
            <person name="Wolfe K.H."/>
            <person name="Lopes M.R."/>
            <person name="Hittinger C.T."/>
            <person name="Goker M."/>
            <person name="Salamov A."/>
            <person name="Wisecaver J."/>
            <person name="Long T.M."/>
            <person name="Aerts A.L."/>
            <person name="Barry K."/>
            <person name="Choi C."/>
            <person name="Clum A."/>
            <person name="Coughlan A.Y."/>
            <person name="Deshpande S."/>
            <person name="Douglass A.P."/>
            <person name="Hanson S.J."/>
            <person name="Klenk H.-P."/>
            <person name="Labutti K."/>
            <person name="Lapidus A."/>
            <person name="Lindquist E."/>
            <person name="Lipzen A."/>
            <person name="Meier-Kolthoff J.P."/>
            <person name="Ohm R.A."/>
            <person name="Otillar R.P."/>
            <person name="Pangilinan J."/>
            <person name="Peng Y."/>
            <person name="Rokas A."/>
            <person name="Rosa C.A."/>
            <person name="Scheuner C."/>
            <person name="Sibirny A.A."/>
            <person name="Slot J.C."/>
            <person name="Stielow J.B."/>
            <person name="Sun H."/>
            <person name="Kurtzman C.P."/>
            <person name="Blackwell M."/>
            <person name="Grigoriev I.V."/>
            <person name="Jeffries T.W."/>
        </authorList>
    </citation>
    <scope>NUCLEOTIDE SEQUENCE [LARGE SCALE GENOMIC DNA]</scope>
    <source>
        <strain evidence="4">NRRL Y-12698</strain>
    </source>
</reference>
<keyword evidence="2" id="KW-1133">Transmembrane helix</keyword>
<sequence length="304" mass="34199">MERIRRRLSGHNLTAVDMDYANHPPLADEDEWTASTSSTSLPGTVPSYESSQLHHRSISGPLHLNSRSTSITSLSTLMQDDGPTNASHDPSHKEERKSFRRLGLTSLNPRQHFALSMCRDISFLPPVVGLLRAWNRAFFYSPPNQSLIDQLSSSTSVEHFLTGIWCIVAGYLSYCILDGLMVRWIVTYSISAAIVRMLSFSALVISLEQLILTVLASPDNATHYLLHSWILISCIMTIAYVCESFVTSNLFKSSKKRYFDYYNITVFAVVPVGLASFATMIGILRSLIILRLDIETRRFQLQSE</sequence>
<feature type="transmembrane region" description="Helical" evidence="2">
    <location>
        <begin position="160"/>
        <end position="182"/>
    </location>
</feature>
<dbReference type="AlphaFoldDB" id="A0A1E3QMX6"/>
<dbReference type="InterPro" id="IPR021100">
    <property type="entry name" value="N-glycosylation_EOS1"/>
</dbReference>
<organism evidence="3 4">
    <name type="scientific">Babjeviella inositovora NRRL Y-12698</name>
    <dbReference type="NCBI Taxonomy" id="984486"/>
    <lineage>
        <taxon>Eukaryota</taxon>
        <taxon>Fungi</taxon>
        <taxon>Dikarya</taxon>
        <taxon>Ascomycota</taxon>
        <taxon>Saccharomycotina</taxon>
        <taxon>Pichiomycetes</taxon>
        <taxon>Serinales incertae sedis</taxon>
        <taxon>Babjeviella</taxon>
    </lineage>
</organism>
<dbReference type="OrthoDB" id="2139606at2759"/>
<dbReference type="Pfam" id="PF12326">
    <property type="entry name" value="EOS1"/>
    <property type="match status" value="2"/>
</dbReference>
<proteinExistence type="predicted"/>
<feature type="region of interest" description="Disordered" evidence="1">
    <location>
        <begin position="27"/>
        <end position="65"/>
    </location>
</feature>
<dbReference type="GeneID" id="30147010"/>
<dbReference type="PANTHER" id="PTHR28147:SF1">
    <property type="entry name" value="N-GLYCOSYLATION PROTEIN EOS1"/>
    <property type="match status" value="1"/>
</dbReference>
<feature type="transmembrane region" description="Helical" evidence="2">
    <location>
        <begin position="224"/>
        <end position="241"/>
    </location>
</feature>
<evidence type="ECO:0008006" key="5">
    <source>
        <dbReference type="Google" id="ProtNLM"/>
    </source>
</evidence>
<dbReference type="STRING" id="984486.A0A1E3QMX6"/>
<evidence type="ECO:0000313" key="4">
    <source>
        <dbReference type="Proteomes" id="UP000094336"/>
    </source>
</evidence>
<dbReference type="Proteomes" id="UP000094336">
    <property type="component" value="Unassembled WGS sequence"/>
</dbReference>
<evidence type="ECO:0000256" key="2">
    <source>
        <dbReference type="SAM" id="Phobius"/>
    </source>
</evidence>
<evidence type="ECO:0000313" key="3">
    <source>
        <dbReference type="EMBL" id="ODQ78988.1"/>
    </source>
</evidence>
<accession>A0A1E3QMX6</accession>
<name>A0A1E3QMX6_9ASCO</name>
<dbReference type="RefSeq" id="XP_018984316.1">
    <property type="nucleotide sequence ID" value="XM_019129157.1"/>
</dbReference>
<feature type="transmembrane region" description="Helical" evidence="2">
    <location>
        <begin position="261"/>
        <end position="288"/>
    </location>
</feature>
<dbReference type="GO" id="GO:0034599">
    <property type="term" value="P:cellular response to oxidative stress"/>
    <property type="evidence" value="ECO:0007669"/>
    <property type="project" value="InterPro"/>
</dbReference>
<keyword evidence="2" id="KW-0812">Transmembrane</keyword>
<protein>
    <recommendedName>
        <fullName evidence="5">N-glycosylation protein EOS1</fullName>
    </recommendedName>
</protein>
<keyword evidence="2" id="KW-0472">Membrane</keyword>
<dbReference type="PANTHER" id="PTHR28147">
    <property type="entry name" value="N-GLYCOSYLATION PROTEIN EOS1"/>
    <property type="match status" value="1"/>
</dbReference>
<evidence type="ECO:0000256" key="1">
    <source>
        <dbReference type="SAM" id="MobiDB-lite"/>
    </source>
</evidence>
<dbReference type="PRINTS" id="PR02070">
    <property type="entry name" value="NGLYCOSEOS1"/>
</dbReference>